<organism evidence="1 2">
    <name type="scientific">Propioniciclava coleopterorum</name>
    <dbReference type="NCBI Taxonomy" id="2714937"/>
    <lineage>
        <taxon>Bacteria</taxon>
        <taxon>Bacillati</taxon>
        <taxon>Actinomycetota</taxon>
        <taxon>Actinomycetes</taxon>
        <taxon>Propionibacteriales</taxon>
        <taxon>Propionibacteriaceae</taxon>
        <taxon>Propioniciclava</taxon>
    </lineage>
</organism>
<sequence>MRSSAWWRRNRIWLALLLPLLALALAASSFRLTTLYLRWEWSQPVVLQGSGVYTQTYQDVQDVRRTRTVTVGVGQVARTTQLDDDRAAPGTQLWLVELDLAAAPDQMLAGCVIELEDAAGVRYGTFGAKVDGAGRPNTLPDRPHCVPQDAPGPELSWDGHPLPVTAQRPAAWRVAASVALPEGVEPTAVRVMWNKPGYVKVLIPR</sequence>
<reference evidence="1 2" key="1">
    <citation type="submission" date="2020-03" db="EMBL/GenBank/DDBJ databases">
        <title>Propioniciclava sp. nov., isolated from Hydrophilus acuminatus.</title>
        <authorList>
            <person name="Hyun D.-W."/>
            <person name="Bae J.-W."/>
        </authorList>
    </citation>
    <scope>NUCLEOTIDE SEQUENCE [LARGE SCALE GENOMIC DNA]</scope>
    <source>
        <strain evidence="1 2">HDW11</strain>
    </source>
</reference>
<keyword evidence="2" id="KW-1185">Reference proteome</keyword>
<evidence type="ECO:0000313" key="2">
    <source>
        <dbReference type="Proteomes" id="UP000501058"/>
    </source>
</evidence>
<proteinExistence type="predicted"/>
<name>A0A6G7Y3E4_9ACTN</name>
<accession>A0A6G7Y3E4</accession>
<dbReference type="AlphaFoldDB" id="A0A6G7Y3E4"/>
<dbReference type="RefSeq" id="WP_166231311.1">
    <property type="nucleotide sequence ID" value="NZ_CP049865.1"/>
</dbReference>
<evidence type="ECO:0000313" key="1">
    <source>
        <dbReference type="EMBL" id="QIK71168.1"/>
    </source>
</evidence>
<dbReference type="Proteomes" id="UP000501058">
    <property type="component" value="Chromosome"/>
</dbReference>
<protein>
    <submittedName>
        <fullName evidence="1">Uncharacterized protein</fullName>
    </submittedName>
</protein>
<gene>
    <name evidence="1" type="ORF">G7070_01290</name>
</gene>
<dbReference type="KEGG" id="prv:G7070_01290"/>
<dbReference type="EMBL" id="CP049865">
    <property type="protein sequence ID" value="QIK71168.1"/>
    <property type="molecule type" value="Genomic_DNA"/>
</dbReference>